<sequence>MTTSIDLNADLGEDESAEGIARDIAIMDIVSSCNIACGGHAGSAETMRAMLVAAKAKGVWAGAHPSYPDRANFGRISIEIDPIRLQTSLLEQLDLIKAVAADVEADITHLKPHGALYNDAQDSETLADILVAIARAENLALVGMADSIMQRKARESGVRFIAEAFIDRQYTDRSRLVPRMKEGAVIDDDAQRVQQGLVLAHGEPVTTARNKSKVIQAETLCLHSDSEGALATAKAMRQALELDGISIAVPGE</sequence>
<reference evidence="1 2" key="1">
    <citation type="submission" date="2021-03" db="EMBL/GenBank/DDBJ databases">
        <title>Complete genome of Parasphingorhabdus_sp.JHSY0214.</title>
        <authorList>
            <person name="Yoo J.H."/>
            <person name="Bae J.W."/>
        </authorList>
    </citation>
    <scope>NUCLEOTIDE SEQUENCE [LARGE SCALE GENOMIC DNA]</scope>
    <source>
        <strain evidence="1 2">JHSY0214</strain>
    </source>
</reference>
<organism evidence="1 2">
    <name type="scientific">Parasphingorhabdus cellanae</name>
    <dbReference type="NCBI Taxonomy" id="2806553"/>
    <lineage>
        <taxon>Bacteria</taxon>
        <taxon>Pseudomonadati</taxon>
        <taxon>Pseudomonadota</taxon>
        <taxon>Alphaproteobacteria</taxon>
        <taxon>Sphingomonadales</taxon>
        <taxon>Sphingomonadaceae</taxon>
        <taxon>Parasphingorhabdus</taxon>
    </lineage>
</organism>
<keyword evidence="2" id="KW-1185">Reference proteome</keyword>
<dbReference type="PANTHER" id="PTHR30292:SF0">
    <property type="entry name" value="5-OXOPROLINASE SUBUNIT A"/>
    <property type="match status" value="1"/>
</dbReference>
<dbReference type="CDD" id="cd10801">
    <property type="entry name" value="LamB_YcsF_like_1"/>
    <property type="match status" value="1"/>
</dbReference>
<evidence type="ECO:0000313" key="2">
    <source>
        <dbReference type="Proteomes" id="UP000663923"/>
    </source>
</evidence>
<dbReference type="Pfam" id="PF03746">
    <property type="entry name" value="LamB_YcsF"/>
    <property type="match status" value="1"/>
</dbReference>
<dbReference type="EMBL" id="CP071794">
    <property type="protein sequence ID" value="QTD55934.1"/>
    <property type="molecule type" value="Genomic_DNA"/>
</dbReference>
<dbReference type="EC" id="3.5.2.9" evidence="1"/>
<protein>
    <submittedName>
        <fullName evidence="1">5-oxoprolinase subunit PxpA</fullName>
        <ecNumber evidence="1">3.5.2.9</ecNumber>
    </submittedName>
</protein>
<dbReference type="Gene3D" id="3.20.20.370">
    <property type="entry name" value="Glycoside hydrolase/deacetylase"/>
    <property type="match status" value="1"/>
</dbReference>
<dbReference type="InterPro" id="IPR011330">
    <property type="entry name" value="Glyco_hydro/deAcase_b/a-brl"/>
</dbReference>
<name>A0ABX7T640_9SPHN</name>
<proteinExistence type="predicted"/>
<accession>A0ABX7T640</accession>
<dbReference type="RefSeq" id="WP_207987758.1">
    <property type="nucleotide sequence ID" value="NZ_CP071794.1"/>
</dbReference>
<dbReference type="PANTHER" id="PTHR30292">
    <property type="entry name" value="UNCHARACTERIZED PROTEIN YBGL-RELATED"/>
    <property type="match status" value="1"/>
</dbReference>
<dbReference type="Proteomes" id="UP000663923">
    <property type="component" value="Chromosome"/>
</dbReference>
<dbReference type="SUPFAM" id="SSF88713">
    <property type="entry name" value="Glycoside hydrolase/deacetylase"/>
    <property type="match status" value="1"/>
</dbReference>
<keyword evidence="1" id="KW-0378">Hydrolase</keyword>
<dbReference type="GO" id="GO:0017168">
    <property type="term" value="F:5-oxoprolinase (ATP-hydrolyzing) activity"/>
    <property type="evidence" value="ECO:0007669"/>
    <property type="project" value="UniProtKB-EC"/>
</dbReference>
<dbReference type="InterPro" id="IPR005501">
    <property type="entry name" value="LamB/YcsF/PxpA-like"/>
</dbReference>
<dbReference type="NCBIfam" id="NF003814">
    <property type="entry name" value="PRK05406.1-3"/>
    <property type="match status" value="1"/>
</dbReference>
<gene>
    <name evidence="1" type="primary">pxpA</name>
    <name evidence="1" type="ORF">J4G78_17420</name>
</gene>
<evidence type="ECO:0000313" key="1">
    <source>
        <dbReference type="EMBL" id="QTD55934.1"/>
    </source>
</evidence>